<dbReference type="Proteomes" id="UP000324222">
    <property type="component" value="Unassembled WGS sequence"/>
</dbReference>
<evidence type="ECO:0000313" key="3">
    <source>
        <dbReference type="Proteomes" id="UP000324222"/>
    </source>
</evidence>
<evidence type="ECO:0000313" key="2">
    <source>
        <dbReference type="EMBL" id="MPC75432.1"/>
    </source>
</evidence>
<dbReference type="AlphaFoldDB" id="A0A5B7HVK4"/>
<keyword evidence="3" id="KW-1185">Reference proteome</keyword>
<gene>
    <name evidence="2" type="ORF">E2C01_069820</name>
</gene>
<evidence type="ECO:0000256" key="1">
    <source>
        <dbReference type="SAM" id="MobiDB-lite"/>
    </source>
</evidence>
<feature type="region of interest" description="Disordered" evidence="1">
    <location>
        <begin position="16"/>
        <end position="48"/>
    </location>
</feature>
<comment type="caution">
    <text evidence="2">The sequence shown here is derived from an EMBL/GenBank/DDBJ whole genome shotgun (WGS) entry which is preliminary data.</text>
</comment>
<protein>
    <submittedName>
        <fullName evidence="2">Uncharacterized protein</fullName>
    </submittedName>
</protein>
<proteinExistence type="predicted"/>
<sequence>MSQKLSSVLSLQSNLRSQRLEKAMQDPSSQVNSPGTQGERVPSESPDRVVEAEWRQRSHGGVGDGVVPHPRVLHLPHPVFPVAAEGHWQGNQVEVLPAVVWQAAQLCFLQSVSKSPESRNKIQF</sequence>
<feature type="compositionally biased region" description="Polar residues" evidence="1">
    <location>
        <begin position="26"/>
        <end position="36"/>
    </location>
</feature>
<accession>A0A5B7HVK4</accession>
<dbReference type="EMBL" id="VSRR010041105">
    <property type="protein sequence ID" value="MPC75432.1"/>
    <property type="molecule type" value="Genomic_DNA"/>
</dbReference>
<name>A0A5B7HVK4_PORTR</name>
<organism evidence="2 3">
    <name type="scientific">Portunus trituberculatus</name>
    <name type="common">Swimming crab</name>
    <name type="synonym">Neptunus trituberculatus</name>
    <dbReference type="NCBI Taxonomy" id="210409"/>
    <lineage>
        <taxon>Eukaryota</taxon>
        <taxon>Metazoa</taxon>
        <taxon>Ecdysozoa</taxon>
        <taxon>Arthropoda</taxon>
        <taxon>Crustacea</taxon>
        <taxon>Multicrustacea</taxon>
        <taxon>Malacostraca</taxon>
        <taxon>Eumalacostraca</taxon>
        <taxon>Eucarida</taxon>
        <taxon>Decapoda</taxon>
        <taxon>Pleocyemata</taxon>
        <taxon>Brachyura</taxon>
        <taxon>Eubrachyura</taxon>
        <taxon>Portunoidea</taxon>
        <taxon>Portunidae</taxon>
        <taxon>Portuninae</taxon>
        <taxon>Portunus</taxon>
    </lineage>
</organism>
<reference evidence="2 3" key="1">
    <citation type="submission" date="2019-05" db="EMBL/GenBank/DDBJ databases">
        <title>Another draft genome of Portunus trituberculatus and its Hox gene families provides insights of decapod evolution.</title>
        <authorList>
            <person name="Jeong J.-H."/>
            <person name="Song I."/>
            <person name="Kim S."/>
            <person name="Choi T."/>
            <person name="Kim D."/>
            <person name="Ryu S."/>
            <person name="Kim W."/>
        </authorList>
    </citation>
    <scope>NUCLEOTIDE SEQUENCE [LARGE SCALE GENOMIC DNA]</scope>
    <source>
        <tissue evidence="2">Muscle</tissue>
    </source>
</reference>